<keyword evidence="2" id="KW-1185">Reference proteome</keyword>
<name>A0A0N0GRD9_9NEIS</name>
<evidence type="ECO:0000313" key="2">
    <source>
        <dbReference type="Proteomes" id="UP000037939"/>
    </source>
</evidence>
<dbReference type="RefSeq" id="WP_053936048.1">
    <property type="nucleotide sequence ID" value="NZ_LAQT01000001.1"/>
</dbReference>
<sequence length="177" mass="18859">MRKSLLWSLILTIGASVWTLWSADRASEGLVAPVRRTLKATEPQVLFAHEAPQASAVALAWPAHWAAPEIASAVRNPFDPVAEPTPKPTRAPIVTVTGAPPPPPAIPAVAYRLVGKMMGADGRPVLYLQRDNQMVEARMGDTLSDGYTVESVGASSVTLIHTPSGTHATLDLPEVRD</sequence>
<organism evidence="1 2">
    <name type="scientific">Amantichitinum ursilacus</name>
    <dbReference type="NCBI Taxonomy" id="857265"/>
    <lineage>
        <taxon>Bacteria</taxon>
        <taxon>Pseudomonadati</taxon>
        <taxon>Pseudomonadota</taxon>
        <taxon>Betaproteobacteria</taxon>
        <taxon>Neisseriales</taxon>
        <taxon>Chitinibacteraceae</taxon>
        <taxon>Amantichitinum</taxon>
    </lineage>
</organism>
<dbReference type="EMBL" id="LAQT01000001">
    <property type="protein sequence ID" value="KPC55339.1"/>
    <property type="molecule type" value="Genomic_DNA"/>
</dbReference>
<protein>
    <submittedName>
        <fullName evidence="1">Uncharacterized protein</fullName>
    </submittedName>
</protein>
<dbReference type="STRING" id="857265.WG78_01740"/>
<accession>A0A0N0GRD9</accession>
<comment type="caution">
    <text evidence="1">The sequence shown here is derived from an EMBL/GenBank/DDBJ whole genome shotgun (WGS) entry which is preliminary data.</text>
</comment>
<dbReference type="AlphaFoldDB" id="A0A0N0GRD9"/>
<evidence type="ECO:0000313" key="1">
    <source>
        <dbReference type="EMBL" id="KPC55339.1"/>
    </source>
</evidence>
<dbReference type="Proteomes" id="UP000037939">
    <property type="component" value="Unassembled WGS sequence"/>
</dbReference>
<gene>
    <name evidence="1" type="ORF">WG78_01740</name>
</gene>
<reference evidence="1 2" key="1">
    <citation type="submission" date="2015-07" db="EMBL/GenBank/DDBJ databases">
        <title>Draft genome sequence of the Amantichitinum ursilacus IGB-41, a new chitin-degrading bacterium.</title>
        <authorList>
            <person name="Kirstahler P."/>
            <person name="Guenther M."/>
            <person name="Grumaz C."/>
            <person name="Rupp S."/>
            <person name="Zibek S."/>
            <person name="Sohn K."/>
        </authorList>
    </citation>
    <scope>NUCLEOTIDE SEQUENCE [LARGE SCALE GENOMIC DNA]</scope>
    <source>
        <strain evidence="1 2">IGB-41</strain>
    </source>
</reference>
<proteinExistence type="predicted"/>